<organism evidence="2 3">
    <name type="scientific">Anaeromyxobacter diazotrophicus</name>
    <dbReference type="NCBI Taxonomy" id="2590199"/>
    <lineage>
        <taxon>Bacteria</taxon>
        <taxon>Pseudomonadati</taxon>
        <taxon>Myxococcota</taxon>
        <taxon>Myxococcia</taxon>
        <taxon>Myxococcales</taxon>
        <taxon>Cystobacterineae</taxon>
        <taxon>Anaeromyxobacteraceae</taxon>
        <taxon>Anaeromyxobacter</taxon>
    </lineage>
</organism>
<evidence type="ECO:0000313" key="3">
    <source>
        <dbReference type="Proteomes" id="UP000503640"/>
    </source>
</evidence>
<keyword evidence="3" id="KW-1185">Reference proteome</keyword>
<comment type="caution">
    <text evidence="2">The sequence shown here is derived from an EMBL/GenBank/DDBJ whole genome shotgun (WGS) entry which is preliminary data.</text>
</comment>
<feature type="region of interest" description="Disordered" evidence="1">
    <location>
        <begin position="42"/>
        <end position="86"/>
    </location>
</feature>
<dbReference type="EMBL" id="BJTG01000003">
    <property type="protein sequence ID" value="GEJ56889.1"/>
    <property type="molecule type" value="Genomic_DNA"/>
</dbReference>
<dbReference type="Proteomes" id="UP000503640">
    <property type="component" value="Unassembled WGS sequence"/>
</dbReference>
<name>A0A7I9VLA7_9BACT</name>
<gene>
    <name evidence="2" type="ORF">AMYX_16300</name>
</gene>
<accession>A0A7I9VLA7</accession>
<evidence type="ECO:0000313" key="2">
    <source>
        <dbReference type="EMBL" id="GEJ56889.1"/>
    </source>
</evidence>
<feature type="compositionally biased region" description="Basic and acidic residues" evidence="1">
    <location>
        <begin position="66"/>
        <end position="86"/>
    </location>
</feature>
<protein>
    <submittedName>
        <fullName evidence="2">Uncharacterized protein</fullName>
    </submittedName>
</protein>
<sequence length="118" mass="12207">MRPGLGPFAAGAGPSAAGRVGPLRGACRASLIMTHIFEGMRPSSRGRSWRRAGGFGSDGARQVGGRWRDAERRWPAGGAREAEPRVRGGGACPAYVYSPIVNDVAPAAHAPTVSAVRA</sequence>
<reference evidence="3" key="1">
    <citation type="journal article" date="2020" name="Appl. Environ. Microbiol.">
        <title>Diazotrophic Anaeromyxobacter Isolates from Soils.</title>
        <authorList>
            <person name="Masuda Y."/>
            <person name="Yamanaka H."/>
            <person name="Xu Z.X."/>
            <person name="Shiratori Y."/>
            <person name="Aono T."/>
            <person name="Amachi S."/>
            <person name="Senoo K."/>
            <person name="Itoh H."/>
        </authorList>
    </citation>
    <scope>NUCLEOTIDE SEQUENCE [LARGE SCALE GENOMIC DNA]</scope>
    <source>
        <strain evidence="3">R267</strain>
    </source>
</reference>
<proteinExistence type="predicted"/>
<dbReference type="AlphaFoldDB" id="A0A7I9VLA7"/>
<evidence type="ECO:0000256" key="1">
    <source>
        <dbReference type="SAM" id="MobiDB-lite"/>
    </source>
</evidence>